<dbReference type="AlphaFoldDB" id="A0A383CXC4"/>
<evidence type="ECO:0000256" key="2">
    <source>
        <dbReference type="ARBA" id="ARBA00022448"/>
    </source>
</evidence>
<dbReference type="PRINTS" id="PR01506">
    <property type="entry name" value="TATBPROTEIN"/>
</dbReference>
<keyword evidence="4" id="KW-0653">Protein transport</keyword>
<dbReference type="Gene3D" id="1.20.5.3310">
    <property type="match status" value="1"/>
</dbReference>
<evidence type="ECO:0000256" key="3">
    <source>
        <dbReference type="ARBA" id="ARBA00022692"/>
    </source>
</evidence>
<keyword evidence="7 9" id="KW-0472">Membrane</keyword>
<gene>
    <name evidence="10" type="ORF">METZ01_LOCUS489696</name>
</gene>
<accession>A0A383CXC4</accession>
<keyword evidence="5 9" id="KW-1133">Transmembrane helix</keyword>
<feature type="region of interest" description="Disordered" evidence="8">
    <location>
        <begin position="92"/>
        <end position="141"/>
    </location>
</feature>
<protein>
    <recommendedName>
        <fullName evidence="11">Sec-independent protein translocase protein TatB</fullName>
    </recommendedName>
</protein>
<dbReference type="Pfam" id="PF02416">
    <property type="entry name" value="TatA_B_E"/>
    <property type="match status" value="1"/>
</dbReference>
<evidence type="ECO:0000256" key="5">
    <source>
        <dbReference type="ARBA" id="ARBA00022989"/>
    </source>
</evidence>
<dbReference type="EMBL" id="UINC01212489">
    <property type="protein sequence ID" value="SVE36842.1"/>
    <property type="molecule type" value="Genomic_DNA"/>
</dbReference>
<name>A0A383CXC4_9ZZZZ</name>
<evidence type="ECO:0000256" key="1">
    <source>
        <dbReference type="ARBA" id="ARBA00004167"/>
    </source>
</evidence>
<keyword evidence="3 9" id="KW-0812">Transmembrane</keyword>
<evidence type="ECO:0000313" key="10">
    <source>
        <dbReference type="EMBL" id="SVE36842.1"/>
    </source>
</evidence>
<evidence type="ECO:0000256" key="8">
    <source>
        <dbReference type="SAM" id="MobiDB-lite"/>
    </source>
</evidence>
<organism evidence="10">
    <name type="scientific">marine metagenome</name>
    <dbReference type="NCBI Taxonomy" id="408172"/>
    <lineage>
        <taxon>unclassified sequences</taxon>
        <taxon>metagenomes</taxon>
        <taxon>ecological metagenomes</taxon>
    </lineage>
</organism>
<evidence type="ECO:0000256" key="7">
    <source>
        <dbReference type="ARBA" id="ARBA00023136"/>
    </source>
</evidence>
<sequence length="141" mass="15651">MTILGIGGLEVLLIGAIALFVLGPKRLLEGIRQGRRIYTDLKRQRDALQSLVTEAIDLQEIKKQVNVDEIKDSASSLENELALDQLNEDVQRSVNSSVSRERQLTRADTSIEEETRDKGVDVEPLVTEDTTRDSGDSESTL</sequence>
<evidence type="ECO:0000256" key="4">
    <source>
        <dbReference type="ARBA" id="ARBA00022927"/>
    </source>
</evidence>
<keyword evidence="2" id="KW-0813">Transport</keyword>
<comment type="subcellular location">
    <subcellularLocation>
        <location evidence="1">Membrane</location>
        <topology evidence="1">Single-pass membrane protein</topology>
    </subcellularLocation>
</comment>
<feature type="transmembrane region" description="Helical" evidence="9">
    <location>
        <begin position="6"/>
        <end position="23"/>
    </location>
</feature>
<keyword evidence="6" id="KW-0811">Translocation</keyword>
<evidence type="ECO:0000256" key="9">
    <source>
        <dbReference type="SAM" id="Phobius"/>
    </source>
</evidence>
<evidence type="ECO:0000256" key="6">
    <source>
        <dbReference type="ARBA" id="ARBA00023010"/>
    </source>
</evidence>
<reference evidence="10" key="1">
    <citation type="submission" date="2018-05" db="EMBL/GenBank/DDBJ databases">
        <authorList>
            <person name="Lanie J.A."/>
            <person name="Ng W.-L."/>
            <person name="Kazmierczak K.M."/>
            <person name="Andrzejewski T.M."/>
            <person name="Davidsen T.M."/>
            <person name="Wayne K.J."/>
            <person name="Tettelin H."/>
            <person name="Glass J.I."/>
            <person name="Rusch D."/>
            <person name="Podicherti R."/>
            <person name="Tsui H.-C.T."/>
            <person name="Winkler M.E."/>
        </authorList>
    </citation>
    <scope>NUCLEOTIDE SEQUENCE</scope>
</reference>
<dbReference type="InterPro" id="IPR003369">
    <property type="entry name" value="TatA/B/E"/>
</dbReference>
<proteinExistence type="predicted"/>
<evidence type="ECO:0008006" key="11">
    <source>
        <dbReference type="Google" id="ProtNLM"/>
    </source>
</evidence>